<sequence>MSYVSLHMNSTSKSFSSSSSDKGVSAPSLAPMGAVDDKQRLVPSRSKSFSGSTPDSLVMVYVSVAQEGPVRRLGVPALPCLFWWNTFALRPWCLGHWRGRALACHMATILQTRVGGRQTPCSFRLLTCDTAVERLRVVGLLFSVPRVGERGGEAEGDGGASGIPLQKHKSMREALREKGIELPYQDPALKYQDDEFASSANMYINNYADTTYYGAISIGTPPQSFQVLFDTGSANLWVDSVYCNTQACNAHTKFNPQQSSTYHGKGQSIYLPYGAGSLYGVLGYDTVNVGGIVIDNQEVGLSTNEPGQVFEVAKFDGILGLSYPSISAGGATPVMDNMISQDLLGANIFAFYLSREGQQGSVLSFGGVDNSMYRGQISWTPVTSESYWQIGVDGFKINNEDTRWCSQGCQSIVDTGTSTLTAPSQLLGSIMQAIGAQRNQYGRYMVDCSRINNLPTLSFVISGVSFPLTSSAYISQHYQNGYQYCSVDIAPTYLPSRDGRPLWIFGDVFLREYYSVYDRINNRLGFAQAV</sequence>
<feature type="active site" evidence="3">
    <location>
        <position position="414"/>
    </location>
</feature>
<proteinExistence type="inferred from homology"/>
<feature type="domain" description="Peptidase A1" evidence="7">
    <location>
        <begin position="212"/>
        <end position="527"/>
    </location>
</feature>
<gene>
    <name evidence="8" type="primary">PGC</name>
    <name evidence="8" type="ORF">EYF80_044222</name>
</gene>
<dbReference type="Proteomes" id="UP000314294">
    <property type="component" value="Unassembled WGS sequence"/>
</dbReference>
<evidence type="ECO:0000256" key="1">
    <source>
        <dbReference type="ARBA" id="ARBA00007447"/>
    </source>
</evidence>
<evidence type="ECO:0000256" key="2">
    <source>
        <dbReference type="ARBA" id="ARBA00023157"/>
    </source>
</evidence>
<keyword evidence="5" id="KW-0378">Hydrolase</keyword>
<dbReference type="FunFam" id="2.40.70.10:FF:000006">
    <property type="entry name" value="Cathepsin E"/>
    <property type="match status" value="1"/>
</dbReference>
<dbReference type="AlphaFoldDB" id="A0A4Z2FXD5"/>
<comment type="caution">
    <text evidence="8">The sequence shown here is derived from an EMBL/GenBank/DDBJ whole genome shotgun (WGS) entry which is preliminary data.</text>
</comment>
<accession>A0A4Z2FXD5</accession>
<dbReference type="GO" id="GO:0004190">
    <property type="term" value="F:aspartic-type endopeptidase activity"/>
    <property type="evidence" value="ECO:0007669"/>
    <property type="project" value="UniProtKB-KW"/>
</dbReference>
<keyword evidence="5" id="KW-0645">Protease</keyword>
<evidence type="ECO:0000313" key="9">
    <source>
        <dbReference type="Proteomes" id="UP000314294"/>
    </source>
</evidence>
<feature type="compositionally biased region" description="Low complexity" evidence="6">
    <location>
        <begin position="10"/>
        <end position="28"/>
    </location>
</feature>
<feature type="region of interest" description="Disordered" evidence="6">
    <location>
        <begin position="1"/>
        <end position="31"/>
    </location>
</feature>
<dbReference type="EMBL" id="SRLO01000838">
    <property type="protein sequence ID" value="TNN45580.1"/>
    <property type="molecule type" value="Genomic_DNA"/>
</dbReference>
<comment type="similarity">
    <text evidence="1 5">Belongs to the peptidase A1 family.</text>
</comment>
<dbReference type="Pfam" id="PF00026">
    <property type="entry name" value="Asp"/>
    <property type="match status" value="1"/>
</dbReference>
<feature type="disulfide bond" evidence="4">
    <location>
        <begin position="243"/>
        <end position="248"/>
    </location>
</feature>
<keyword evidence="5" id="KW-0064">Aspartyl protease</keyword>
<dbReference type="PANTHER" id="PTHR47966:SF66">
    <property type="entry name" value="PEPSINOGEN C"/>
    <property type="match status" value="1"/>
</dbReference>
<evidence type="ECO:0000313" key="8">
    <source>
        <dbReference type="EMBL" id="TNN45580.1"/>
    </source>
</evidence>
<protein>
    <submittedName>
        <fullName evidence="8">Gastricsin</fullName>
    </submittedName>
</protein>
<dbReference type="InterPro" id="IPR021109">
    <property type="entry name" value="Peptidase_aspartic_dom_sf"/>
</dbReference>
<dbReference type="FunFam" id="2.40.70.10:FF:000004">
    <property type="entry name" value="Pepsin A"/>
    <property type="match status" value="1"/>
</dbReference>
<reference evidence="8 9" key="1">
    <citation type="submission" date="2019-03" db="EMBL/GenBank/DDBJ databases">
        <title>First draft genome of Liparis tanakae, snailfish: a comprehensive survey of snailfish specific genes.</title>
        <authorList>
            <person name="Kim W."/>
            <person name="Song I."/>
            <person name="Jeong J.-H."/>
            <person name="Kim D."/>
            <person name="Kim S."/>
            <person name="Ryu S."/>
            <person name="Song J.Y."/>
            <person name="Lee S.K."/>
        </authorList>
    </citation>
    <scope>NUCLEOTIDE SEQUENCE [LARGE SCALE GENOMIC DNA]</scope>
    <source>
        <tissue evidence="8">Muscle</tissue>
    </source>
</reference>
<dbReference type="InterPro" id="IPR001461">
    <property type="entry name" value="Aspartic_peptidase_A1"/>
</dbReference>
<dbReference type="InterPro" id="IPR012848">
    <property type="entry name" value="Aspartic_peptidase_N"/>
</dbReference>
<dbReference type="OrthoDB" id="771136at2759"/>
<dbReference type="Pfam" id="PF07966">
    <property type="entry name" value="A1_Propeptide"/>
    <property type="match status" value="1"/>
</dbReference>
<evidence type="ECO:0000259" key="7">
    <source>
        <dbReference type="PROSITE" id="PS51767"/>
    </source>
</evidence>
<evidence type="ECO:0000256" key="6">
    <source>
        <dbReference type="SAM" id="MobiDB-lite"/>
    </source>
</evidence>
<keyword evidence="9" id="KW-1185">Reference proteome</keyword>
<dbReference type="PROSITE" id="PS00141">
    <property type="entry name" value="ASP_PROTEASE"/>
    <property type="match status" value="1"/>
</dbReference>
<dbReference type="SUPFAM" id="SSF50630">
    <property type="entry name" value="Acid proteases"/>
    <property type="match status" value="1"/>
</dbReference>
<dbReference type="PANTHER" id="PTHR47966">
    <property type="entry name" value="BETA-SITE APP-CLEAVING ENZYME, ISOFORM A-RELATED"/>
    <property type="match status" value="1"/>
</dbReference>
<dbReference type="PRINTS" id="PR00792">
    <property type="entry name" value="PEPSIN"/>
</dbReference>
<dbReference type="PROSITE" id="PS51767">
    <property type="entry name" value="PEPTIDASE_A1"/>
    <property type="match status" value="1"/>
</dbReference>
<evidence type="ECO:0000256" key="4">
    <source>
        <dbReference type="PIRSR" id="PIRSR601461-2"/>
    </source>
</evidence>
<evidence type="ECO:0000256" key="3">
    <source>
        <dbReference type="PIRSR" id="PIRSR601461-1"/>
    </source>
</evidence>
<feature type="active site" evidence="3">
    <location>
        <position position="230"/>
    </location>
</feature>
<evidence type="ECO:0000256" key="5">
    <source>
        <dbReference type="RuleBase" id="RU000454"/>
    </source>
</evidence>
<keyword evidence="2 4" id="KW-1015">Disulfide bond</keyword>
<name>A0A4Z2FXD5_9TELE</name>
<dbReference type="InterPro" id="IPR033121">
    <property type="entry name" value="PEPTIDASE_A1"/>
</dbReference>
<organism evidence="8 9">
    <name type="scientific">Liparis tanakae</name>
    <name type="common">Tanaka's snailfish</name>
    <dbReference type="NCBI Taxonomy" id="230148"/>
    <lineage>
        <taxon>Eukaryota</taxon>
        <taxon>Metazoa</taxon>
        <taxon>Chordata</taxon>
        <taxon>Craniata</taxon>
        <taxon>Vertebrata</taxon>
        <taxon>Euteleostomi</taxon>
        <taxon>Actinopterygii</taxon>
        <taxon>Neopterygii</taxon>
        <taxon>Teleostei</taxon>
        <taxon>Neoteleostei</taxon>
        <taxon>Acanthomorphata</taxon>
        <taxon>Eupercaria</taxon>
        <taxon>Perciformes</taxon>
        <taxon>Cottioidei</taxon>
        <taxon>Cottales</taxon>
        <taxon>Liparidae</taxon>
        <taxon>Liparis</taxon>
    </lineage>
</organism>
<dbReference type="GO" id="GO:0006508">
    <property type="term" value="P:proteolysis"/>
    <property type="evidence" value="ECO:0007669"/>
    <property type="project" value="UniProtKB-KW"/>
</dbReference>
<dbReference type="Gene3D" id="2.40.70.10">
    <property type="entry name" value="Acid Proteases"/>
    <property type="match status" value="2"/>
</dbReference>
<dbReference type="InterPro" id="IPR001969">
    <property type="entry name" value="Aspartic_peptidase_AS"/>
</dbReference>